<dbReference type="SMART" id="SM00647">
    <property type="entry name" value="IBR"/>
    <property type="match status" value="2"/>
</dbReference>
<comment type="caution">
    <text evidence="12">The sequence shown here is derived from an EMBL/GenBank/DDBJ whole genome shotgun (WGS) entry which is preliminary data.</text>
</comment>
<dbReference type="Pfam" id="PF19422">
    <property type="entry name" value="Ariadne"/>
    <property type="match status" value="1"/>
</dbReference>
<name>A0A2A2LV34_9BILA</name>
<feature type="domain" description="RING-type" evidence="11">
    <location>
        <begin position="126"/>
        <end position="334"/>
    </location>
</feature>
<dbReference type="Pfam" id="PF22191">
    <property type="entry name" value="IBR_1"/>
    <property type="match status" value="1"/>
</dbReference>
<dbReference type="CDD" id="cd20356">
    <property type="entry name" value="Rcat_RBR_HHARI-like"/>
    <property type="match status" value="1"/>
</dbReference>
<keyword evidence="7" id="KW-0863">Zinc-finger</keyword>
<keyword evidence="9" id="KW-0862">Zinc</keyword>
<accession>A0A2A2LV34</accession>
<protein>
    <recommendedName>
        <fullName evidence="3">RBR-type E3 ubiquitin transferase</fullName>
        <ecNumber evidence="3">2.3.2.31</ecNumber>
    </recommendedName>
</protein>
<evidence type="ECO:0000256" key="7">
    <source>
        <dbReference type="ARBA" id="ARBA00022771"/>
    </source>
</evidence>
<evidence type="ECO:0000256" key="1">
    <source>
        <dbReference type="ARBA" id="ARBA00001798"/>
    </source>
</evidence>
<feature type="region of interest" description="Disordered" evidence="10">
    <location>
        <begin position="1"/>
        <end position="49"/>
    </location>
</feature>
<dbReference type="OrthoDB" id="10009520at2759"/>
<evidence type="ECO:0000256" key="3">
    <source>
        <dbReference type="ARBA" id="ARBA00012251"/>
    </source>
</evidence>
<evidence type="ECO:0000313" key="13">
    <source>
        <dbReference type="Proteomes" id="UP000218231"/>
    </source>
</evidence>
<dbReference type="STRING" id="2018661.A0A2A2LV34"/>
<dbReference type="InterPro" id="IPR045840">
    <property type="entry name" value="Ariadne"/>
</dbReference>
<evidence type="ECO:0000259" key="11">
    <source>
        <dbReference type="PROSITE" id="PS51873"/>
    </source>
</evidence>
<dbReference type="InterPro" id="IPR044066">
    <property type="entry name" value="TRIAD_supradom"/>
</dbReference>
<comment type="similarity">
    <text evidence="2">Belongs to the RBR family. Ariadne subfamily.</text>
</comment>
<keyword evidence="5" id="KW-0479">Metal-binding</keyword>
<dbReference type="CDD" id="cd16773">
    <property type="entry name" value="RING-HC_RBR_TRIAD1"/>
    <property type="match status" value="1"/>
</dbReference>
<evidence type="ECO:0000256" key="10">
    <source>
        <dbReference type="SAM" id="MobiDB-lite"/>
    </source>
</evidence>
<evidence type="ECO:0000256" key="2">
    <source>
        <dbReference type="ARBA" id="ARBA00005884"/>
    </source>
</evidence>
<dbReference type="FunFam" id="1.20.120.1750:FF:000002">
    <property type="entry name" value="RBR-type E3 ubiquitin transferase"/>
    <property type="match status" value="1"/>
</dbReference>
<dbReference type="SUPFAM" id="SSF57850">
    <property type="entry name" value="RING/U-box"/>
    <property type="match status" value="3"/>
</dbReference>
<evidence type="ECO:0000256" key="8">
    <source>
        <dbReference type="ARBA" id="ARBA00022786"/>
    </source>
</evidence>
<dbReference type="EMBL" id="LIAE01006402">
    <property type="protein sequence ID" value="PAV90106.1"/>
    <property type="molecule type" value="Genomic_DNA"/>
</dbReference>
<evidence type="ECO:0000313" key="12">
    <source>
        <dbReference type="EMBL" id="PAV90106.1"/>
    </source>
</evidence>
<reference evidence="12 13" key="1">
    <citation type="journal article" date="2017" name="Curr. Biol.">
        <title>Genome architecture and evolution of a unichromosomal asexual nematode.</title>
        <authorList>
            <person name="Fradin H."/>
            <person name="Zegar C."/>
            <person name="Gutwein M."/>
            <person name="Lucas J."/>
            <person name="Kovtun M."/>
            <person name="Corcoran D."/>
            <person name="Baugh L.R."/>
            <person name="Kiontke K."/>
            <person name="Gunsalus K."/>
            <person name="Fitch D.H."/>
            <person name="Piano F."/>
        </authorList>
    </citation>
    <scope>NUCLEOTIDE SEQUENCE [LARGE SCALE GENOMIC DNA]</scope>
    <source>
        <strain evidence="12">PF1309</strain>
    </source>
</reference>
<keyword evidence="6" id="KW-0677">Repeat</keyword>
<dbReference type="InterPro" id="IPR048962">
    <property type="entry name" value="ARIH1-like_UBL"/>
</dbReference>
<evidence type="ECO:0000256" key="6">
    <source>
        <dbReference type="ARBA" id="ARBA00022737"/>
    </source>
</evidence>
<dbReference type="Proteomes" id="UP000218231">
    <property type="component" value="Unassembled WGS sequence"/>
</dbReference>
<dbReference type="InterPro" id="IPR031127">
    <property type="entry name" value="E3_UB_ligase_RBR"/>
</dbReference>
<sequence>MSEDEDTEMENEDEDTEMENEDEDTEMGSEDAARVSARVSSGVRESQEIESKTMTVKELAAEMRDTINDVASIVDISLGMCRILLHKFQWQKDPLLGRYYEADNADAFLRQAQVLPKVVIERLNSNIGDCDVCCDTTQLCGLACNHLACDTCWKSYLETKITDGNTSEIQCIASNCQLLIEDEKVLHYVTDPKIRSVYEKLQINSYVETNRLLKWCPMLNCGRAIKVQQFEARPVMCKSCRQRFCFKCAQEWHAPVSCKLLKLWMKKCQDDSETYNWISANTKDCPKCNVTIEKNGGCNHMTCRNRACGAEFCWICLGEWKSHRGDSYNCNRFNDSNARNANSAQEQSRAALQRYLHFYSRYTGHQQSLRLEAKLYATVKTKMEQMQQQGMSWIEVQFLPRAVDVLSKCRRTLMYTYAFAYYLKKNNQSMIFEDNQKDLEMATEQLSEFLERDLENENLFTLKQKVQDKCRYVDQRRQILLKYCRCLKQITQCSLCPCLLCISPTPPSLSTLSPLFLCVSASINQKFVIYASVSNQPRTFN</sequence>
<proteinExistence type="inferred from homology"/>
<dbReference type="Gene3D" id="1.20.120.1750">
    <property type="match status" value="1"/>
</dbReference>
<dbReference type="FunFam" id="3.30.40.10:FF:000019">
    <property type="entry name" value="RBR-type E3 ubiquitin transferase"/>
    <property type="match status" value="1"/>
</dbReference>
<dbReference type="GO" id="GO:0008270">
    <property type="term" value="F:zinc ion binding"/>
    <property type="evidence" value="ECO:0007669"/>
    <property type="project" value="UniProtKB-KW"/>
</dbReference>
<organism evidence="12 13">
    <name type="scientific">Diploscapter pachys</name>
    <dbReference type="NCBI Taxonomy" id="2018661"/>
    <lineage>
        <taxon>Eukaryota</taxon>
        <taxon>Metazoa</taxon>
        <taxon>Ecdysozoa</taxon>
        <taxon>Nematoda</taxon>
        <taxon>Chromadorea</taxon>
        <taxon>Rhabditida</taxon>
        <taxon>Rhabditina</taxon>
        <taxon>Rhabditomorpha</taxon>
        <taxon>Rhabditoidea</taxon>
        <taxon>Rhabditidae</taxon>
        <taxon>Diploscapter</taxon>
    </lineage>
</organism>
<dbReference type="InterPro" id="IPR002867">
    <property type="entry name" value="IBR_dom"/>
</dbReference>
<evidence type="ECO:0000256" key="9">
    <source>
        <dbReference type="ARBA" id="ARBA00022833"/>
    </source>
</evidence>
<dbReference type="GO" id="GO:0061630">
    <property type="term" value="F:ubiquitin protein ligase activity"/>
    <property type="evidence" value="ECO:0007669"/>
    <property type="project" value="UniProtKB-EC"/>
</dbReference>
<dbReference type="Pfam" id="PF21235">
    <property type="entry name" value="UBA_ARI1"/>
    <property type="match status" value="1"/>
</dbReference>
<keyword evidence="13" id="KW-1185">Reference proteome</keyword>
<dbReference type="Gene3D" id="3.30.40.10">
    <property type="entry name" value="Zinc/RING finger domain, C3HC4 (zinc finger)"/>
    <property type="match status" value="1"/>
</dbReference>
<comment type="catalytic activity">
    <reaction evidence="1">
        <text>[E2 ubiquitin-conjugating enzyme]-S-ubiquitinyl-L-cysteine + [acceptor protein]-L-lysine = [E2 ubiquitin-conjugating enzyme]-L-cysteine + [acceptor protein]-N(6)-ubiquitinyl-L-lysine.</text>
        <dbReference type="EC" id="2.3.2.31"/>
    </reaction>
</comment>
<dbReference type="InterPro" id="IPR013083">
    <property type="entry name" value="Znf_RING/FYVE/PHD"/>
</dbReference>
<evidence type="ECO:0000256" key="5">
    <source>
        <dbReference type="ARBA" id="ARBA00022723"/>
    </source>
</evidence>
<gene>
    <name evidence="12" type="ORF">WR25_03674</name>
</gene>
<keyword evidence="8" id="KW-0833">Ubl conjugation pathway</keyword>
<dbReference type="CDD" id="cd20343">
    <property type="entry name" value="BRcat_RBR_HHARI-like"/>
    <property type="match status" value="1"/>
</dbReference>
<keyword evidence="4" id="KW-0808">Transferase</keyword>
<dbReference type="AlphaFoldDB" id="A0A2A2LV34"/>
<dbReference type="EC" id="2.3.2.31" evidence="3"/>
<dbReference type="GO" id="GO:0016567">
    <property type="term" value="P:protein ubiquitination"/>
    <property type="evidence" value="ECO:0007669"/>
    <property type="project" value="InterPro"/>
</dbReference>
<dbReference type="Pfam" id="PF01485">
    <property type="entry name" value="IBR"/>
    <property type="match status" value="1"/>
</dbReference>
<dbReference type="PROSITE" id="PS51873">
    <property type="entry name" value="TRIAD"/>
    <property type="match status" value="1"/>
</dbReference>
<feature type="compositionally biased region" description="Acidic residues" evidence="10">
    <location>
        <begin position="1"/>
        <end position="29"/>
    </location>
</feature>
<evidence type="ECO:0000256" key="4">
    <source>
        <dbReference type="ARBA" id="ARBA00022679"/>
    </source>
</evidence>
<dbReference type="PANTHER" id="PTHR11685">
    <property type="entry name" value="RBR FAMILY RING FINGER AND IBR DOMAIN-CONTAINING"/>
    <property type="match status" value="1"/>
</dbReference>